<evidence type="ECO:0008006" key="3">
    <source>
        <dbReference type="Google" id="ProtNLM"/>
    </source>
</evidence>
<evidence type="ECO:0000313" key="1">
    <source>
        <dbReference type="EMBL" id="SIR62590.1"/>
    </source>
</evidence>
<accession>A0A1N7CG97</accession>
<dbReference type="STRING" id="308853.SAMN05421752_101338"/>
<dbReference type="SUPFAM" id="SSF55331">
    <property type="entry name" value="Tautomerase/MIF"/>
    <property type="match status" value="1"/>
</dbReference>
<dbReference type="InterPro" id="IPR014347">
    <property type="entry name" value="Tautomerase/MIF_sf"/>
</dbReference>
<organism evidence="1 2">
    <name type="scientific">Natronorubrum thiooxidans</name>
    <dbReference type="NCBI Taxonomy" id="308853"/>
    <lineage>
        <taxon>Archaea</taxon>
        <taxon>Methanobacteriati</taxon>
        <taxon>Methanobacteriota</taxon>
        <taxon>Stenosarchaea group</taxon>
        <taxon>Halobacteria</taxon>
        <taxon>Halobacteriales</taxon>
        <taxon>Natrialbaceae</taxon>
        <taxon>Natronorubrum</taxon>
    </lineage>
</organism>
<proteinExistence type="predicted"/>
<dbReference type="Proteomes" id="UP000185936">
    <property type="component" value="Unassembled WGS sequence"/>
</dbReference>
<gene>
    <name evidence="1" type="ORF">SAMN05421752_101338</name>
</gene>
<dbReference type="Gene3D" id="3.30.429.10">
    <property type="entry name" value="Macrophage Migration Inhibitory Factor"/>
    <property type="match status" value="1"/>
</dbReference>
<evidence type="ECO:0000313" key="2">
    <source>
        <dbReference type="Proteomes" id="UP000185936"/>
    </source>
</evidence>
<protein>
    <recommendedName>
        <fullName evidence="3">Tautomerase enzyme</fullName>
    </recommendedName>
</protein>
<dbReference type="EMBL" id="FTNR01000001">
    <property type="protein sequence ID" value="SIR62590.1"/>
    <property type="molecule type" value="Genomic_DNA"/>
</dbReference>
<keyword evidence="2" id="KW-1185">Reference proteome</keyword>
<dbReference type="AlphaFoldDB" id="A0A1N7CG97"/>
<name>A0A1N7CG97_9EURY</name>
<sequence length="167" mass="18649">MTSWIVISWRGFETAWLERGGLESAFRSLVRRNPQTGGWPTRGMPLLQFDTTLSLSAEEKTALADRVTELYTTEMATTAGHVAVTIRERESADLHLGRAVEGPLVFLDAEIRRGRPFDRKRAFAVATMAFLGETFDVPDENMKVVFTDHPGKSMMGVDRVGGEWDGE</sequence>
<reference evidence="2" key="1">
    <citation type="submission" date="2017-01" db="EMBL/GenBank/DDBJ databases">
        <authorList>
            <person name="Varghese N."/>
            <person name="Submissions S."/>
        </authorList>
    </citation>
    <scope>NUCLEOTIDE SEQUENCE [LARGE SCALE GENOMIC DNA]</scope>
    <source>
        <strain evidence="2">type strain: HArc-</strain>
    </source>
</reference>